<dbReference type="InterPro" id="IPR045616">
    <property type="entry name" value="DUF6446"/>
</dbReference>
<organism evidence="2 3">
    <name type="scientific">Sulfitobacter aestuarii</name>
    <dbReference type="NCBI Taxonomy" id="2161676"/>
    <lineage>
        <taxon>Bacteria</taxon>
        <taxon>Pseudomonadati</taxon>
        <taxon>Pseudomonadota</taxon>
        <taxon>Alphaproteobacteria</taxon>
        <taxon>Rhodobacterales</taxon>
        <taxon>Roseobacteraceae</taxon>
        <taxon>Sulfitobacter</taxon>
    </lineage>
</organism>
<evidence type="ECO:0000313" key="2">
    <source>
        <dbReference type="EMBL" id="MFD2738489.1"/>
    </source>
</evidence>
<dbReference type="EMBL" id="JBHUMP010000002">
    <property type="protein sequence ID" value="MFD2738489.1"/>
    <property type="molecule type" value="Genomic_DNA"/>
</dbReference>
<keyword evidence="1" id="KW-0472">Membrane</keyword>
<dbReference type="Proteomes" id="UP001597474">
    <property type="component" value="Unassembled WGS sequence"/>
</dbReference>
<keyword evidence="1" id="KW-0812">Transmembrane</keyword>
<evidence type="ECO:0000313" key="3">
    <source>
        <dbReference type="Proteomes" id="UP001597474"/>
    </source>
</evidence>
<sequence length="176" mass="18601">MNGKIVGIAILLMAAIAGFGLYYLQIYGFYREVPGPEHGLALVSRAGGEADPIAVTGYRAIDADSSPIRYRACFTTDQDPAALGATYVTLDGLEPRNAPGWFDCFDAGAISQALGNGTAQVFLAQKNIAYGVDRVVAITDAGQGFVWHELNECGEKSYDGTVVGEECPARPETSGD</sequence>
<protein>
    <submittedName>
        <fullName evidence="2">DUF6446 family protein</fullName>
    </submittedName>
</protein>
<gene>
    <name evidence="2" type="ORF">ACFSUD_02805</name>
</gene>
<evidence type="ECO:0000256" key="1">
    <source>
        <dbReference type="SAM" id="Phobius"/>
    </source>
</evidence>
<reference evidence="3" key="1">
    <citation type="journal article" date="2019" name="Int. J. Syst. Evol. Microbiol.">
        <title>The Global Catalogue of Microorganisms (GCM) 10K type strain sequencing project: providing services to taxonomists for standard genome sequencing and annotation.</title>
        <authorList>
            <consortium name="The Broad Institute Genomics Platform"/>
            <consortium name="The Broad Institute Genome Sequencing Center for Infectious Disease"/>
            <person name="Wu L."/>
            <person name="Ma J."/>
        </authorList>
    </citation>
    <scope>NUCLEOTIDE SEQUENCE [LARGE SCALE GENOMIC DNA]</scope>
    <source>
        <strain evidence="3">TISTR 2562</strain>
    </source>
</reference>
<proteinExistence type="predicted"/>
<accession>A0ABW5U0M7</accession>
<keyword evidence="1" id="KW-1133">Transmembrane helix</keyword>
<name>A0ABW5U0M7_9RHOB</name>
<dbReference type="Pfam" id="PF20044">
    <property type="entry name" value="DUF6446"/>
    <property type="match status" value="1"/>
</dbReference>
<comment type="caution">
    <text evidence="2">The sequence shown here is derived from an EMBL/GenBank/DDBJ whole genome shotgun (WGS) entry which is preliminary data.</text>
</comment>
<dbReference type="RefSeq" id="WP_386371267.1">
    <property type="nucleotide sequence ID" value="NZ_JBHUMP010000002.1"/>
</dbReference>
<keyword evidence="3" id="KW-1185">Reference proteome</keyword>
<feature type="transmembrane region" description="Helical" evidence="1">
    <location>
        <begin position="6"/>
        <end position="24"/>
    </location>
</feature>